<evidence type="ECO:0000313" key="3">
    <source>
        <dbReference type="EMBL" id="KAF2536390.1"/>
    </source>
</evidence>
<feature type="signal peptide" evidence="2">
    <location>
        <begin position="1"/>
        <end position="24"/>
    </location>
</feature>
<dbReference type="EMBL" id="QGKW02002228">
    <property type="protein sequence ID" value="KAF2536390.1"/>
    <property type="molecule type" value="Genomic_DNA"/>
</dbReference>
<feature type="compositionally biased region" description="Gly residues" evidence="1">
    <location>
        <begin position="80"/>
        <end position="89"/>
    </location>
</feature>
<feature type="region of interest" description="Disordered" evidence="1">
    <location>
        <begin position="37"/>
        <end position="89"/>
    </location>
</feature>
<reference evidence="3" key="1">
    <citation type="submission" date="2019-12" db="EMBL/GenBank/DDBJ databases">
        <title>Genome sequencing and annotation of Brassica cretica.</title>
        <authorList>
            <person name="Studholme D.J."/>
            <person name="Sarris P.F."/>
        </authorList>
    </citation>
    <scope>NUCLEOTIDE SEQUENCE</scope>
    <source>
        <strain evidence="3">PFS-001/15</strain>
        <tissue evidence="3">Leaf</tissue>
    </source>
</reference>
<feature type="compositionally biased region" description="Acidic residues" evidence="1">
    <location>
        <begin position="37"/>
        <end position="47"/>
    </location>
</feature>
<accession>A0A8S9FRR8</accession>
<evidence type="ECO:0000256" key="2">
    <source>
        <dbReference type="SAM" id="SignalP"/>
    </source>
</evidence>
<comment type="caution">
    <text evidence="3">The sequence shown here is derived from an EMBL/GenBank/DDBJ whole genome shotgun (WGS) entry which is preliminary data.</text>
</comment>
<gene>
    <name evidence="3" type="ORF">F2Q68_00021743</name>
</gene>
<sequence length="89" mass="9442">MRAQLAHMSFFFLVLSPPLQPLLAILKLLKQAIEAGDEDGTENDETDVYVGISDKETTEAGDEDEAGDGDGTENDATGDEGTGGVLTFH</sequence>
<keyword evidence="2" id="KW-0732">Signal</keyword>
<feature type="compositionally biased region" description="Acidic residues" evidence="1">
    <location>
        <begin position="59"/>
        <end position="78"/>
    </location>
</feature>
<evidence type="ECO:0000256" key="1">
    <source>
        <dbReference type="SAM" id="MobiDB-lite"/>
    </source>
</evidence>
<evidence type="ECO:0000313" key="4">
    <source>
        <dbReference type="Proteomes" id="UP000712281"/>
    </source>
</evidence>
<protein>
    <submittedName>
        <fullName evidence="3">Uncharacterized protein</fullName>
    </submittedName>
</protein>
<dbReference type="AlphaFoldDB" id="A0A8S9FRR8"/>
<proteinExistence type="predicted"/>
<dbReference type="Proteomes" id="UP000712281">
    <property type="component" value="Unassembled WGS sequence"/>
</dbReference>
<organism evidence="3 4">
    <name type="scientific">Brassica cretica</name>
    <name type="common">Mustard</name>
    <dbReference type="NCBI Taxonomy" id="69181"/>
    <lineage>
        <taxon>Eukaryota</taxon>
        <taxon>Viridiplantae</taxon>
        <taxon>Streptophyta</taxon>
        <taxon>Embryophyta</taxon>
        <taxon>Tracheophyta</taxon>
        <taxon>Spermatophyta</taxon>
        <taxon>Magnoliopsida</taxon>
        <taxon>eudicotyledons</taxon>
        <taxon>Gunneridae</taxon>
        <taxon>Pentapetalae</taxon>
        <taxon>rosids</taxon>
        <taxon>malvids</taxon>
        <taxon>Brassicales</taxon>
        <taxon>Brassicaceae</taxon>
        <taxon>Brassiceae</taxon>
        <taxon>Brassica</taxon>
    </lineage>
</organism>
<name>A0A8S9FRR8_BRACR</name>
<feature type="chain" id="PRO_5035828444" evidence="2">
    <location>
        <begin position="25"/>
        <end position="89"/>
    </location>
</feature>